<protein>
    <submittedName>
        <fullName evidence="1">Uncharacterized protein</fullName>
    </submittedName>
</protein>
<organism evidence="1">
    <name type="scientific">Lepeophtheirus salmonis</name>
    <name type="common">Salmon louse</name>
    <name type="synonym">Caligus salmonis</name>
    <dbReference type="NCBI Taxonomy" id="72036"/>
    <lineage>
        <taxon>Eukaryota</taxon>
        <taxon>Metazoa</taxon>
        <taxon>Ecdysozoa</taxon>
        <taxon>Arthropoda</taxon>
        <taxon>Crustacea</taxon>
        <taxon>Multicrustacea</taxon>
        <taxon>Hexanauplia</taxon>
        <taxon>Copepoda</taxon>
        <taxon>Siphonostomatoida</taxon>
        <taxon>Caligidae</taxon>
        <taxon>Lepeophtheirus</taxon>
    </lineage>
</organism>
<dbReference type="AlphaFoldDB" id="A0A0K2UUJ5"/>
<evidence type="ECO:0000313" key="1">
    <source>
        <dbReference type="EMBL" id="CDW41341.1"/>
    </source>
</evidence>
<reference evidence="1" key="1">
    <citation type="submission" date="2014-05" db="EMBL/GenBank/DDBJ databases">
        <authorList>
            <person name="Chronopoulou M."/>
        </authorList>
    </citation>
    <scope>NUCLEOTIDE SEQUENCE</scope>
    <source>
        <tissue evidence="1">Whole organism</tissue>
    </source>
</reference>
<name>A0A0K2UUJ5_LEPSM</name>
<sequence length="75" mass="8741">ALQWENPLDQLLPFVAQSRVSGKWSLHHQFWTCSYYSLLHHPGNLGSWSALDFEQGSSYGSLNELYPILSYWPER</sequence>
<proteinExistence type="predicted"/>
<dbReference type="EMBL" id="HACA01023980">
    <property type="protein sequence ID" value="CDW41341.1"/>
    <property type="molecule type" value="Transcribed_RNA"/>
</dbReference>
<feature type="non-terminal residue" evidence="1">
    <location>
        <position position="1"/>
    </location>
</feature>
<accession>A0A0K2UUJ5</accession>